<sequence>MSDEPSLAGEWHKVDAPECAAGYPEFLTFSAGRYTGRRGESQGFVRWDAGIFRLEGGRLVLSGADDRLVAYAFDIDGDLLRITDPEGCTFSYRRV</sequence>
<accession>A0ABS2AB36</accession>
<dbReference type="Proteomes" id="UP000632138">
    <property type="component" value="Unassembled WGS sequence"/>
</dbReference>
<comment type="caution">
    <text evidence="1">The sequence shown here is derived from an EMBL/GenBank/DDBJ whole genome shotgun (WGS) entry which is preliminary data.</text>
</comment>
<evidence type="ECO:0008006" key="3">
    <source>
        <dbReference type="Google" id="ProtNLM"/>
    </source>
</evidence>
<reference evidence="1 2" key="1">
    <citation type="submission" date="2021-01" db="EMBL/GenBank/DDBJ databases">
        <title>Actinoplanes sp. nov. LDG1-06 isolated from lichen.</title>
        <authorList>
            <person name="Saeng-In P."/>
            <person name="Phongsopitanun W."/>
            <person name="Kanchanasin P."/>
            <person name="Yuki M."/>
            <person name="Kudo T."/>
            <person name="Ohkuma M."/>
            <person name="Tanasupawat S."/>
        </authorList>
    </citation>
    <scope>NUCLEOTIDE SEQUENCE [LARGE SCALE GENOMIC DNA]</scope>
    <source>
        <strain evidence="1 2">LDG1-06</strain>
    </source>
</reference>
<protein>
    <recommendedName>
        <fullName evidence="3">Lipocalin-like domain-containing protein</fullName>
    </recommendedName>
</protein>
<gene>
    <name evidence="1" type="ORF">JIG36_15865</name>
</gene>
<dbReference type="RefSeq" id="WP_203377042.1">
    <property type="nucleotide sequence ID" value="NZ_JAENHP010000004.1"/>
</dbReference>
<evidence type="ECO:0000313" key="1">
    <source>
        <dbReference type="EMBL" id="MBM2617034.1"/>
    </source>
</evidence>
<evidence type="ECO:0000313" key="2">
    <source>
        <dbReference type="Proteomes" id="UP000632138"/>
    </source>
</evidence>
<keyword evidence="2" id="KW-1185">Reference proteome</keyword>
<organism evidence="1 2">
    <name type="scientific">Paractinoplanes ovalisporus</name>
    <dbReference type="NCBI Taxonomy" id="2810368"/>
    <lineage>
        <taxon>Bacteria</taxon>
        <taxon>Bacillati</taxon>
        <taxon>Actinomycetota</taxon>
        <taxon>Actinomycetes</taxon>
        <taxon>Micromonosporales</taxon>
        <taxon>Micromonosporaceae</taxon>
        <taxon>Paractinoplanes</taxon>
    </lineage>
</organism>
<name>A0ABS2AB36_9ACTN</name>
<dbReference type="EMBL" id="JAENHP010000004">
    <property type="protein sequence ID" value="MBM2617034.1"/>
    <property type="molecule type" value="Genomic_DNA"/>
</dbReference>
<proteinExistence type="predicted"/>